<dbReference type="GO" id="GO:0005507">
    <property type="term" value="F:copper ion binding"/>
    <property type="evidence" value="ECO:0007669"/>
    <property type="project" value="InterPro"/>
</dbReference>
<name>A0A654LX16_9ARCH</name>
<feature type="domain" description="Glucose/Sorbosone dehydrogenase" evidence="4">
    <location>
        <begin position="64"/>
        <end position="430"/>
    </location>
</feature>
<evidence type="ECO:0000256" key="1">
    <source>
        <dbReference type="ARBA" id="ARBA00022723"/>
    </source>
</evidence>
<protein>
    <submittedName>
        <fullName evidence="5">Soluble aldose sugar dehydrogenase YliI</fullName>
        <ecNumber evidence="5">1.1.5.-</ecNumber>
    </submittedName>
</protein>
<dbReference type="InterPro" id="IPR008972">
    <property type="entry name" value="Cupredoxin"/>
</dbReference>
<dbReference type="SUPFAM" id="SSF49503">
    <property type="entry name" value="Cupredoxins"/>
    <property type="match status" value="1"/>
</dbReference>
<evidence type="ECO:0000259" key="3">
    <source>
        <dbReference type="Pfam" id="PF00127"/>
    </source>
</evidence>
<dbReference type="GO" id="GO:0009055">
    <property type="term" value="F:electron transfer activity"/>
    <property type="evidence" value="ECO:0007669"/>
    <property type="project" value="InterPro"/>
</dbReference>
<dbReference type="SUPFAM" id="SSF50952">
    <property type="entry name" value="Soluble quinoprotein glucose dehydrogenase"/>
    <property type="match status" value="1"/>
</dbReference>
<dbReference type="PANTHER" id="PTHR19328">
    <property type="entry name" value="HEDGEHOG-INTERACTING PROTEIN"/>
    <property type="match status" value="1"/>
</dbReference>
<sequence>MKKSILSITIFVFLFILFSFSYSSSTIFLSYGAYFKAPVSPFGPVINDPNLMVEKVNDKPLNITTSLAFLGPNDILVTEKETGKVIRVIDGQVKENVPLLDVEVATGMERGLLGLTLSKSMNDTTTYVFLYYTESGSGKDGDDVIAGVEPVGNRLYKYEYHDGKLINPTLLLDLPATPVNNKGEHNGGKVIIGPDNNIYTVIGDVGAHRTQSQNVAKGSAADGTSGIIRITPTGESAGEPIFGAEGPLKYYYAMGIRNSFGIDFDPLTGILWATENGPAAGDEINMVEPGFNSGWAQIQGFVDSDVLNRGKSVKDLLILGDAKYSDPEFSWNTTVGVTDAKFFSSDKLGKEYENNLFVGDINNGYIYRFTLNSERNSIEINNSSYDGNLETLADKEVNNPKEVIPLIFGSGFGGITDLEVGPDGYLYVLTYFGEIYRIIPKLNLINSDNILHTSKLPPPLTQSTTSISNSTLVQIKGIEGNKSYNPNPVMVKEGQQILWVNGDAISHTVTSNSPENESRSDSGKLFDSTAILPGHSYSKAFDIPGTYSYYCFYHPNMIGKVLVESK</sequence>
<dbReference type="PANTHER" id="PTHR19328:SF13">
    <property type="entry name" value="HIPL1 PROTEIN"/>
    <property type="match status" value="1"/>
</dbReference>
<accession>A0A654LX16</accession>
<gene>
    <name evidence="5" type="primary">yliI_6</name>
    <name evidence="5" type="ORF">NMY3_01795</name>
</gene>
<feature type="domain" description="Blue (type 1) copper" evidence="3">
    <location>
        <begin position="476"/>
        <end position="564"/>
    </location>
</feature>
<dbReference type="InterPro" id="IPR000923">
    <property type="entry name" value="BlueCu_1"/>
</dbReference>
<keyword evidence="2" id="KW-0186">Copper</keyword>
<dbReference type="EC" id="1.1.5.-" evidence="5"/>
<dbReference type="AlphaFoldDB" id="A0A654LX16"/>
<organism evidence="5 6">
    <name type="scientific">Candidatus Nitrosocosmicus oleophilus</name>
    <dbReference type="NCBI Taxonomy" id="1353260"/>
    <lineage>
        <taxon>Archaea</taxon>
        <taxon>Nitrososphaerota</taxon>
        <taxon>Nitrososphaeria</taxon>
        <taxon>Nitrososphaerales</taxon>
        <taxon>Nitrososphaeraceae</taxon>
        <taxon>Candidatus Nitrosocosmicus</taxon>
    </lineage>
</organism>
<proteinExistence type="predicted"/>
<evidence type="ECO:0000313" key="5">
    <source>
        <dbReference type="EMBL" id="ALI35998.1"/>
    </source>
</evidence>
<evidence type="ECO:0000259" key="4">
    <source>
        <dbReference type="Pfam" id="PF07995"/>
    </source>
</evidence>
<dbReference type="InterPro" id="IPR012938">
    <property type="entry name" value="Glc/Sorbosone_DH"/>
</dbReference>
<evidence type="ECO:0000256" key="2">
    <source>
        <dbReference type="ARBA" id="ARBA00023008"/>
    </source>
</evidence>
<keyword evidence="5" id="KW-0560">Oxidoreductase</keyword>
<reference evidence="6" key="1">
    <citation type="submission" date="2015-10" db="EMBL/GenBank/DDBJ databases">
        <title>Niche specialization of a soil ammonia-oxidizing archaeon, Candidatus Nitrosocosmicus oleophilus.</title>
        <authorList>
            <person name="Jung M.-Y."/>
            <person name="Rhee S.-K."/>
        </authorList>
    </citation>
    <scope>NUCLEOTIDE SEQUENCE [LARGE SCALE GENOMIC DNA]</scope>
    <source>
        <strain evidence="6">MY3</strain>
    </source>
</reference>
<dbReference type="Proteomes" id="UP000058925">
    <property type="component" value="Chromosome"/>
</dbReference>
<dbReference type="Gene3D" id="2.60.40.420">
    <property type="entry name" value="Cupredoxins - blue copper proteins"/>
    <property type="match status" value="1"/>
</dbReference>
<dbReference type="InterPro" id="IPR011042">
    <property type="entry name" value="6-blade_b-propeller_TolB-like"/>
</dbReference>
<dbReference type="Gene3D" id="2.120.10.30">
    <property type="entry name" value="TolB, C-terminal domain"/>
    <property type="match status" value="1"/>
</dbReference>
<evidence type="ECO:0000313" key="6">
    <source>
        <dbReference type="Proteomes" id="UP000058925"/>
    </source>
</evidence>
<dbReference type="Pfam" id="PF00127">
    <property type="entry name" value="Copper-bind"/>
    <property type="match status" value="1"/>
</dbReference>
<keyword evidence="6" id="KW-1185">Reference proteome</keyword>
<dbReference type="InterPro" id="IPR011041">
    <property type="entry name" value="Quinoprot_gluc/sorb_DH_b-prop"/>
</dbReference>
<dbReference type="GO" id="GO:0016491">
    <property type="term" value="F:oxidoreductase activity"/>
    <property type="evidence" value="ECO:0007669"/>
    <property type="project" value="UniProtKB-KW"/>
</dbReference>
<dbReference type="KEGG" id="taa:NMY3_01795"/>
<dbReference type="Pfam" id="PF07995">
    <property type="entry name" value="GSDH"/>
    <property type="match status" value="1"/>
</dbReference>
<dbReference type="EMBL" id="CP012850">
    <property type="protein sequence ID" value="ALI35998.1"/>
    <property type="molecule type" value="Genomic_DNA"/>
</dbReference>
<keyword evidence="1" id="KW-0479">Metal-binding</keyword>